<accession>A0A1R3VDX8</accession>
<proteinExistence type="predicted"/>
<sequence>MLQGRLDFPDLGTNYGYMNATKKIRRDFLFRVCPIAGS</sequence>
<dbReference type="AlphaFoldDB" id="A0A1R3VDX8"/>
<dbReference type="EMBL" id="FTPD01000045">
    <property type="protein sequence ID" value="SIT58076.1"/>
    <property type="molecule type" value="Genomic_DNA"/>
</dbReference>
<name>A0A1R3VDX8_9HYPH</name>
<protein>
    <submittedName>
        <fullName evidence="1">Uncharacterized protein</fullName>
    </submittedName>
</protein>
<keyword evidence="2" id="KW-1185">Reference proteome</keyword>
<dbReference type="Proteomes" id="UP000188388">
    <property type="component" value="Unassembled WGS sequence"/>
</dbReference>
<evidence type="ECO:0000313" key="1">
    <source>
        <dbReference type="EMBL" id="SIT58076.1"/>
    </source>
</evidence>
<gene>
    <name evidence="1" type="ORF">BQ8794_50178</name>
</gene>
<reference evidence="2" key="1">
    <citation type="submission" date="2017-01" db="EMBL/GenBank/DDBJ databases">
        <authorList>
            <person name="Brunel B."/>
        </authorList>
    </citation>
    <scope>NUCLEOTIDE SEQUENCE [LARGE SCALE GENOMIC DNA]</scope>
</reference>
<organism evidence="1 2">
    <name type="scientific">Mesorhizobium prunaredense</name>
    <dbReference type="NCBI Taxonomy" id="1631249"/>
    <lineage>
        <taxon>Bacteria</taxon>
        <taxon>Pseudomonadati</taxon>
        <taxon>Pseudomonadota</taxon>
        <taxon>Alphaproteobacteria</taxon>
        <taxon>Hyphomicrobiales</taxon>
        <taxon>Phyllobacteriaceae</taxon>
        <taxon>Mesorhizobium</taxon>
    </lineage>
</organism>
<evidence type="ECO:0000313" key="2">
    <source>
        <dbReference type="Proteomes" id="UP000188388"/>
    </source>
</evidence>